<dbReference type="Gene3D" id="3.30.40.10">
    <property type="entry name" value="Zinc/RING finger domain, C3HC4 (zinc finger)"/>
    <property type="match status" value="1"/>
</dbReference>
<dbReference type="InterPro" id="IPR051435">
    <property type="entry name" value="RING_finger_E3_ubiq-ligases"/>
</dbReference>
<reference evidence="8" key="2">
    <citation type="submission" date="2025-09" db="UniProtKB">
        <authorList>
            <consortium name="Ensembl"/>
        </authorList>
    </citation>
    <scope>IDENTIFICATION</scope>
</reference>
<dbReference type="Pfam" id="PF13639">
    <property type="entry name" value="zf-RING_2"/>
    <property type="match status" value="1"/>
</dbReference>
<dbReference type="InterPro" id="IPR017907">
    <property type="entry name" value="Znf_RING_CS"/>
</dbReference>
<evidence type="ECO:0000256" key="3">
    <source>
        <dbReference type="ARBA" id="ARBA00022833"/>
    </source>
</evidence>
<feature type="region of interest" description="Disordered" evidence="5">
    <location>
        <begin position="247"/>
        <end position="269"/>
    </location>
</feature>
<organism evidence="8 9">
    <name type="scientific">Anas platyrhynchos</name>
    <name type="common">Mallard</name>
    <name type="synonym">Anas boschas</name>
    <dbReference type="NCBI Taxonomy" id="8839"/>
    <lineage>
        <taxon>Eukaryota</taxon>
        <taxon>Metazoa</taxon>
        <taxon>Chordata</taxon>
        <taxon>Craniata</taxon>
        <taxon>Vertebrata</taxon>
        <taxon>Euteleostomi</taxon>
        <taxon>Archelosauria</taxon>
        <taxon>Archosauria</taxon>
        <taxon>Dinosauria</taxon>
        <taxon>Saurischia</taxon>
        <taxon>Theropoda</taxon>
        <taxon>Coelurosauria</taxon>
        <taxon>Aves</taxon>
        <taxon>Neognathae</taxon>
        <taxon>Galloanserae</taxon>
        <taxon>Anseriformes</taxon>
        <taxon>Anatidae</taxon>
        <taxon>Anatinae</taxon>
        <taxon>Anas</taxon>
    </lineage>
</organism>
<evidence type="ECO:0000313" key="9">
    <source>
        <dbReference type="Proteomes" id="UP000694400"/>
    </source>
</evidence>
<feature type="transmembrane region" description="Helical" evidence="6">
    <location>
        <begin position="182"/>
        <end position="206"/>
    </location>
</feature>
<keyword evidence="2 4" id="KW-0863">Zinc-finger</keyword>
<dbReference type="GO" id="GO:0008270">
    <property type="term" value="F:zinc ion binding"/>
    <property type="evidence" value="ECO:0007669"/>
    <property type="project" value="UniProtKB-KW"/>
</dbReference>
<keyword evidence="6" id="KW-0812">Transmembrane</keyword>
<feature type="region of interest" description="Disordered" evidence="5">
    <location>
        <begin position="27"/>
        <end position="48"/>
    </location>
</feature>
<accession>A0A8B9QZG9</accession>
<dbReference type="AlphaFoldDB" id="A0A8B9QZG9"/>
<dbReference type="GO" id="GO:0061630">
    <property type="term" value="F:ubiquitin protein ligase activity"/>
    <property type="evidence" value="ECO:0007669"/>
    <property type="project" value="TreeGrafter"/>
</dbReference>
<dbReference type="InterPro" id="IPR001841">
    <property type="entry name" value="Znf_RING"/>
</dbReference>
<dbReference type="PROSITE" id="PS50089">
    <property type="entry name" value="ZF_RING_2"/>
    <property type="match status" value="1"/>
</dbReference>
<dbReference type="Proteomes" id="UP000694400">
    <property type="component" value="Unassembled WGS sequence"/>
</dbReference>
<evidence type="ECO:0000256" key="1">
    <source>
        <dbReference type="ARBA" id="ARBA00022723"/>
    </source>
</evidence>
<sequence length="292" mass="30594">CPESPLCPRLSLVPQRGVEETALRGKAEEIKPGGGVPGFSPEETNPEGPPRDCVICFAPYDRLFKLPKALGCGHVFCLECLARVSVATPAAPLLCPICRRPTALPPRRGPPALPTCSDLLPPALPATPRGFVRFDRPKGLLLYAPQPGRLPTVTLSLEVGGSQPPPAPPGGWGGGRWPFFKAVAVAVALLISGGLVLCGVFIFFLLPAACEGGSPVTNSTWGPTPTPPCTTFHGPQTKPTVPLGGLGPHFGGGHGPPPTSPCRDPPRRSLQAEEVAQLLHLRVTTRSCKLQP</sequence>
<dbReference type="SUPFAM" id="SSF57850">
    <property type="entry name" value="RING/U-box"/>
    <property type="match status" value="1"/>
</dbReference>
<evidence type="ECO:0000256" key="6">
    <source>
        <dbReference type="SAM" id="Phobius"/>
    </source>
</evidence>
<reference evidence="8" key="1">
    <citation type="submission" date="2025-08" db="UniProtKB">
        <authorList>
            <consortium name="Ensembl"/>
        </authorList>
    </citation>
    <scope>IDENTIFICATION</scope>
</reference>
<keyword evidence="1" id="KW-0479">Metal-binding</keyword>
<dbReference type="SMART" id="SM00184">
    <property type="entry name" value="RING"/>
    <property type="match status" value="1"/>
</dbReference>
<protein>
    <submittedName>
        <fullName evidence="8">Ring finger protein 225</fullName>
    </submittedName>
</protein>
<dbReference type="PROSITE" id="PS00518">
    <property type="entry name" value="ZF_RING_1"/>
    <property type="match status" value="1"/>
</dbReference>
<evidence type="ECO:0000256" key="5">
    <source>
        <dbReference type="SAM" id="MobiDB-lite"/>
    </source>
</evidence>
<evidence type="ECO:0000256" key="4">
    <source>
        <dbReference type="PROSITE-ProRule" id="PRU00175"/>
    </source>
</evidence>
<dbReference type="InterPro" id="IPR013083">
    <property type="entry name" value="Znf_RING/FYVE/PHD"/>
</dbReference>
<dbReference type="PANTHER" id="PTHR22791">
    <property type="entry name" value="RING-TYPE DOMAIN-CONTAINING PROTEIN"/>
    <property type="match status" value="1"/>
</dbReference>
<keyword evidence="6" id="KW-0472">Membrane</keyword>
<dbReference type="PANTHER" id="PTHR22791:SF1">
    <property type="entry name" value="RING FINGER PROTEIN 225"/>
    <property type="match status" value="1"/>
</dbReference>
<dbReference type="GO" id="GO:0016567">
    <property type="term" value="P:protein ubiquitination"/>
    <property type="evidence" value="ECO:0007669"/>
    <property type="project" value="TreeGrafter"/>
</dbReference>
<evidence type="ECO:0000256" key="2">
    <source>
        <dbReference type="ARBA" id="ARBA00022771"/>
    </source>
</evidence>
<keyword evidence="3" id="KW-0862">Zinc</keyword>
<evidence type="ECO:0000313" key="8">
    <source>
        <dbReference type="Ensembl" id="ENSAPLP00020003685.1"/>
    </source>
</evidence>
<keyword evidence="6" id="KW-1133">Transmembrane helix</keyword>
<feature type="domain" description="RING-type" evidence="7">
    <location>
        <begin position="53"/>
        <end position="99"/>
    </location>
</feature>
<dbReference type="Ensembl" id="ENSAPLT00020003960.1">
    <property type="protein sequence ID" value="ENSAPLP00020003685.1"/>
    <property type="gene ID" value="ENSAPLG00020002720.1"/>
</dbReference>
<name>A0A8B9QZG9_ANAPL</name>
<proteinExistence type="predicted"/>
<evidence type="ECO:0000259" key="7">
    <source>
        <dbReference type="PROSITE" id="PS50089"/>
    </source>
</evidence>